<comment type="caution">
    <text evidence="1">The sequence shown here is derived from an EMBL/GenBank/DDBJ whole genome shotgun (WGS) entry which is preliminary data.</text>
</comment>
<evidence type="ECO:0008006" key="3">
    <source>
        <dbReference type="Google" id="ProtNLM"/>
    </source>
</evidence>
<name>A0A8J2YME1_9RHOB</name>
<dbReference type="EMBL" id="BMCP01000006">
    <property type="protein sequence ID" value="GGE52964.1"/>
    <property type="molecule type" value="Genomic_DNA"/>
</dbReference>
<evidence type="ECO:0000313" key="2">
    <source>
        <dbReference type="Proteomes" id="UP000602745"/>
    </source>
</evidence>
<dbReference type="RefSeq" id="WP_188410880.1">
    <property type="nucleotide sequence ID" value="NZ_BMCP01000006.1"/>
</dbReference>
<dbReference type="NCBIfam" id="TIGR03223">
    <property type="entry name" value="Phn_opern_protn"/>
    <property type="match status" value="1"/>
</dbReference>
<dbReference type="Gene3D" id="3.90.1140.10">
    <property type="entry name" value="Cyclic phosphodiesterase"/>
    <property type="match status" value="1"/>
</dbReference>
<dbReference type="Proteomes" id="UP000602745">
    <property type="component" value="Unassembled WGS sequence"/>
</dbReference>
<proteinExistence type="predicted"/>
<dbReference type="PIRSF" id="PIRSF033328">
    <property type="entry name" value="Phest_Mll4975"/>
    <property type="match status" value="1"/>
</dbReference>
<dbReference type="InterPro" id="IPR009389">
    <property type="entry name" value="DUF1045"/>
</dbReference>
<dbReference type="AlphaFoldDB" id="A0A8J2YME1"/>
<reference evidence="1" key="1">
    <citation type="journal article" date="2014" name="Int. J. Syst. Evol. Microbiol.">
        <title>Complete genome sequence of Corynebacterium casei LMG S-19264T (=DSM 44701T), isolated from a smear-ripened cheese.</title>
        <authorList>
            <consortium name="US DOE Joint Genome Institute (JGI-PGF)"/>
            <person name="Walter F."/>
            <person name="Albersmeier A."/>
            <person name="Kalinowski J."/>
            <person name="Ruckert C."/>
        </authorList>
    </citation>
    <scope>NUCLEOTIDE SEQUENCE</scope>
    <source>
        <strain evidence="1">CCM 7684</strain>
    </source>
</reference>
<reference evidence="1" key="2">
    <citation type="submission" date="2020-09" db="EMBL/GenBank/DDBJ databases">
        <authorList>
            <person name="Sun Q."/>
            <person name="Sedlacek I."/>
        </authorList>
    </citation>
    <scope>NUCLEOTIDE SEQUENCE</scope>
    <source>
        <strain evidence="1">CCM 7684</strain>
    </source>
</reference>
<dbReference type="Pfam" id="PF06299">
    <property type="entry name" value="DUF1045"/>
    <property type="match status" value="1"/>
</dbReference>
<keyword evidence="2" id="KW-1185">Reference proteome</keyword>
<sequence length="229" mass="25741">MRYAVYYAPERKTDLWRFGCRVLGRDPETGEAVAPLMPDGIDAGTWTEWTASPRRYGFHATLKAPFALAEDRAEAELDLAVADFAAGRTTFRLPRLKVAALGRFVALIPAEDAKELELLAADCVRAFDHFRAPLTAEALAKRLAAPLSPSEHAHLRRWGYPYVFQDFQFHMTLTGALPEDAVEPVARQLHALYEREMGAEPMKVESVAVFMEPKDGATFRLVKRFRFKG</sequence>
<protein>
    <recommendedName>
        <fullName evidence="3">Phosphonate metabolism protein</fullName>
    </recommendedName>
</protein>
<gene>
    <name evidence="1" type="ORF">GCM10007276_32480</name>
</gene>
<accession>A0A8J2YME1</accession>
<organism evidence="1 2">
    <name type="scientific">Agaricicola taiwanensis</name>
    <dbReference type="NCBI Taxonomy" id="591372"/>
    <lineage>
        <taxon>Bacteria</taxon>
        <taxon>Pseudomonadati</taxon>
        <taxon>Pseudomonadota</taxon>
        <taxon>Alphaproteobacteria</taxon>
        <taxon>Rhodobacterales</taxon>
        <taxon>Paracoccaceae</taxon>
        <taxon>Agaricicola</taxon>
    </lineage>
</organism>
<evidence type="ECO:0000313" key="1">
    <source>
        <dbReference type="EMBL" id="GGE52964.1"/>
    </source>
</evidence>